<dbReference type="EMBL" id="SKFH01000030">
    <property type="protein sequence ID" value="TCZ68088.1"/>
    <property type="molecule type" value="Genomic_DNA"/>
</dbReference>
<evidence type="ECO:0000259" key="2">
    <source>
        <dbReference type="Pfam" id="PF07670"/>
    </source>
</evidence>
<name>A0A4R4DVY9_9BACT</name>
<dbReference type="Proteomes" id="UP000295164">
    <property type="component" value="Unassembled WGS sequence"/>
</dbReference>
<feature type="transmembrane region" description="Helical" evidence="1">
    <location>
        <begin position="129"/>
        <end position="151"/>
    </location>
</feature>
<feature type="transmembrane region" description="Helical" evidence="1">
    <location>
        <begin position="360"/>
        <end position="378"/>
    </location>
</feature>
<dbReference type="GO" id="GO:0005886">
    <property type="term" value="C:plasma membrane"/>
    <property type="evidence" value="ECO:0007669"/>
    <property type="project" value="TreeGrafter"/>
</dbReference>
<accession>A0A4R4DVY9</accession>
<feature type="transmembrane region" description="Helical" evidence="1">
    <location>
        <begin position="319"/>
        <end position="340"/>
    </location>
</feature>
<feature type="transmembrane region" description="Helical" evidence="1">
    <location>
        <begin position="285"/>
        <end position="307"/>
    </location>
</feature>
<feature type="transmembrane region" description="Helical" evidence="1">
    <location>
        <begin position="6"/>
        <end position="23"/>
    </location>
</feature>
<dbReference type="PANTHER" id="PTHR35793:SF2">
    <property type="entry name" value="INNER MEMBRANE PROTEIN YJIG"/>
    <property type="match status" value="1"/>
</dbReference>
<dbReference type="InterPro" id="IPR011642">
    <property type="entry name" value="Gate_dom"/>
</dbReference>
<keyword evidence="1" id="KW-0812">Transmembrane</keyword>
<protein>
    <submittedName>
        <fullName evidence="3">Spore maturation protein</fullName>
    </submittedName>
</protein>
<dbReference type="OrthoDB" id="9805623at2"/>
<keyword evidence="4" id="KW-1185">Reference proteome</keyword>
<gene>
    <name evidence="3" type="ORF">E0486_14775</name>
</gene>
<feature type="transmembrane region" description="Helical" evidence="1">
    <location>
        <begin position="258"/>
        <end position="279"/>
    </location>
</feature>
<feature type="transmembrane region" description="Helical" evidence="1">
    <location>
        <begin position="472"/>
        <end position="494"/>
    </location>
</feature>
<reference evidence="3 4" key="1">
    <citation type="submission" date="2019-03" db="EMBL/GenBank/DDBJ databases">
        <authorList>
            <person name="Kim M.K.M."/>
        </authorList>
    </citation>
    <scope>NUCLEOTIDE SEQUENCE [LARGE SCALE GENOMIC DNA]</scope>
    <source>
        <strain evidence="3 4">17J68-15</strain>
    </source>
</reference>
<feature type="domain" description="Nucleoside transporter/FeoB GTPase Gate" evidence="2">
    <location>
        <begin position="135"/>
        <end position="245"/>
    </location>
</feature>
<evidence type="ECO:0000313" key="3">
    <source>
        <dbReference type="EMBL" id="TCZ68088.1"/>
    </source>
</evidence>
<keyword evidence="1" id="KW-1133">Transmembrane helix</keyword>
<feature type="transmembrane region" description="Helical" evidence="1">
    <location>
        <begin position="226"/>
        <end position="246"/>
    </location>
</feature>
<dbReference type="PANTHER" id="PTHR35793">
    <property type="entry name" value="INNER MEMBRANE PROTEIN YJIG"/>
    <property type="match status" value="1"/>
</dbReference>
<feature type="domain" description="Nucleoside transporter/FeoB GTPase Gate" evidence="2">
    <location>
        <begin position="362"/>
        <end position="465"/>
    </location>
</feature>
<evidence type="ECO:0000313" key="4">
    <source>
        <dbReference type="Proteomes" id="UP000295164"/>
    </source>
</evidence>
<keyword evidence="1" id="KW-0472">Membrane</keyword>
<dbReference type="InterPro" id="IPR052549">
    <property type="entry name" value="SpmB"/>
</dbReference>
<dbReference type="RefSeq" id="WP_131853135.1">
    <property type="nucleotide sequence ID" value="NZ_SKFH01000030.1"/>
</dbReference>
<dbReference type="Pfam" id="PF07670">
    <property type="entry name" value="Gate"/>
    <property type="match status" value="2"/>
</dbReference>
<comment type="caution">
    <text evidence="3">The sequence shown here is derived from an EMBL/GenBank/DDBJ whole genome shotgun (WGS) entry which is preliminary data.</text>
</comment>
<evidence type="ECO:0000256" key="1">
    <source>
        <dbReference type="SAM" id="Phobius"/>
    </source>
</evidence>
<proteinExistence type="predicted"/>
<organism evidence="3 4">
    <name type="scientific">Flaviaesturariibacter aridisoli</name>
    <dbReference type="NCBI Taxonomy" id="2545761"/>
    <lineage>
        <taxon>Bacteria</taxon>
        <taxon>Pseudomonadati</taxon>
        <taxon>Bacteroidota</taxon>
        <taxon>Chitinophagia</taxon>
        <taxon>Chitinophagales</taxon>
        <taxon>Chitinophagaceae</taxon>
        <taxon>Flaviaestuariibacter</taxon>
    </lineage>
</organism>
<dbReference type="AlphaFoldDB" id="A0A4R4DVY9"/>
<sequence length="495" mass="52811">MALSRIWSAFIIIAVLVAGFRALRGDSTIFNRMVTGKSSDAYDSVAYVAVGSPQSQRLSAKYFDLLREYGYTRRDSAGAATVVLTDNLNSDSVRLLQAQNPELKVYTFTGIQSRLERKSDGIVETAKSAVMNIILPLIGVMALFMGILSIAEKAGGIRFLSRLIGPFFSRVFPDVPRGHPAIGHMMMNFSANLLNLDNAATPFGLKAMESLQELNPDKTRASNAQIMFLCLHASGLTLIPTTIIAFRAGLGAQTPTDIFLPCMVATATATLAALLLVSLKQRINLLHPVVLLWVLGIAAVIGALVAYVHGLDKDSADTFSGLLSNGLILAIIIAVVLGGVYKKIDVFDAFVEGAKGGFDIAVRIIPYIVGMLVAISMLRTSGCFDILINGIKSLFAGLGADTRFVDGLPTALIKPLSGSGARGMMLDTMKTFGADSFAGRLACILQGSSDTTFYVVAVYFGSVGIRNSRYSVGLMLLADLVGILTSIALCYLFFG</sequence>